<organism evidence="2 3">
    <name type="scientific">Nakamurella endophytica</name>
    <dbReference type="NCBI Taxonomy" id="1748367"/>
    <lineage>
        <taxon>Bacteria</taxon>
        <taxon>Bacillati</taxon>
        <taxon>Actinomycetota</taxon>
        <taxon>Actinomycetes</taxon>
        <taxon>Nakamurellales</taxon>
        <taxon>Nakamurellaceae</taxon>
        <taxon>Nakamurella</taxon>
    </lineage>
</organism>
<proteinExistence type="predicted"/>
<comment type="caution">
    <text evidence="2">The sequence shown here is derived from an EMBL/GenBank/DDBJ whole genome shotgun (WGS) entry which is preliminary data.</text>
</comment>
<evidence type="ECO:0000256" key="1">
    <source>
        <dbReference type="SAM" id="MobiDB-lite"/>
    </source>
</evidence>
<protein>
    <recommendedName>
        <fullName evidence="4">Fructose-bisphosphate aldolase</fullName>
    </recommendedName>
</protein>
<gene>
    <name evidence="2" type="ORF">GCM10011594_42320</name>
</gene>
<feature type="region of interest" description="Disordered" evidence="1">
    <location>
        <begin position="119"/>
        <end position="143"/>
    </location>
</feature>
<keyword evidence="3" id="KW-1185">Reference proteome</keyword>
<dbReference type="RefSeq" id="WP_229674727.1">
    <property type="nucleotide sequence ID" value="NZ_BMNA01000018.1"/>
</dbReference>
<dbReference type="SUPFAM" id="SSF48208">
    <property type="entry name" value="Six-hairpin glycosidases"/>
    <property type="match status" value="1"/>
</dbReference>
<reference evidence="2" key="1">
    <citation type="journal article" date="2014" name="Int. J. Syst. Evol. Microbiol.">
        <title>Complete genome sequence of Corynebacterium casei LMG S-19264T (=DSM 44701T), isolated from a smear-ripened cheese.</title>
        <authorList>
            <consortium name="US DOE Joint Genome Institute (JGI-PGF)"/>
            <person name="Walter F."/>
            <person name="Albersmeier A."/>
            <person name="Kalinowski J."/>
            <person name="Ruckert C."/>
        </authorList>
    </citation>
    <scope>NUCLEOTIDE SEQUENCE</scope>
    <source>
        <strain evidence="2">CGMCC 4.7308</strain>
    </source>
</reference>
<evidence type="ECO:0008006" key="4">
    <source>
        <dbReference type="Google" id="ProtNLM"/>
    </source>
</evidence>
<dbReference type="PANTHER" id="PTHR47791:SF3">
    <property type="entry name" value="MEIOTICALLY UP-REGULATED GENE 191 PROTEIN"/>
    <property type="match status" value="1"/>
</dbReference>
<dbReference type="InterPro" id="IPR053169">
    <property type="entry name" value="MUG_Protein"/>
</dbReference>
<evidence type="ECO:0000313" key="3">
    <source>
        <dbReference type="Proteomes" id="UP000655208"/>
    </source>
</evidence>
<dbReference type="InterPro" id="IPR008928">
    <property type="entry name" value="6-hairpin_glycosidase_sf"/>
</dbReference>
<accession>A0A917TBQ9</accession>
<feature type="region of interest" description="Disordered" evidence="1">
    <location>
        <begin position="374"/>
        <end position="395"/>
    </location>
</feature>
<dbReference type="Pfam" id="PF03663">
    <property type="entry name" value="Glyco_hydro_76"/>
    <property type="match status" value="1"/>
</dbReference>
<dbReference type="AlphaFoldDB" id="A0A917TBQ9"/>
<dbReference type="InterPro" id="IPR005198">
    <property type="entry name" value="Glyco_hydro_76"/>
</dbReference>
<dbReference type="EMBL" id="BMNA01000018">
    <property type="protein sequence ID" value="GGM17766.1"/>
    <property type="molecule type" value="Genomic_DNA"/>
</dbReference>
<reference evidence="2" key="2">
    <citation type="submission" date="2020-09" db="EMBL/GenBank/DDBJ databases">
        <authorList>
            <person name="Sun Q."/>
            <person name="Zhou Y."/>
        </authorList>
    </citation>
    <scope>NUCLEOTIDE SEQUENCE</scope>
    <source>
        <strain evidence="2">CGMCC 4.7308</strain>
    </source>
</reference>
<dbReference type="PANTHER" id="PTHR47791">
    <property type="entry name" value="MEIOTICALLY UP-REGULATED GENE 191 PROTEIN"/>
    <property type="match status" value="1"/>
</dbReference>
<evidence type="ECO:0000313" key="2">
    <source>
        <dbReference type="EMBL" id="GGM17766.1"/>
    </source>
</evidence>
<name>A0A917TBQ9_9ACTN</name>
<dbReference type="GO" id="GO:0005975">
    <property type="term" value="P:carbohydrate metabolic process"/>
    <property type="evidence" value="ECO:0007669"/>
    <property type="project" value="InterPro"/>
</dbReference>
<dbReference type="Proteomes" id="UP000655208">
    <property type="component" value="Unassembled WGS sequence"/>
</dbReference>
<dbReference type="Gene3D" id="1.50.10.20">
    <property type="match status" value="1"/>
</dbReference>
<sequence>MTGTGPAIDWSARADDAEAAVVGRSVRRLWALPATRLGVPHHPARPADRLFLRWNLWWQAHLLDAAVEAWHRAPTRPRAARIRCLVRGARLRNGGGWANSYLDDTAWWALALERASRRAGPTAGSATPADPAPLDRQTGRRRWRTAGAAVTRAAERFDRGWPDDELGGLPWRDGDEFRNAPANGPAAVLLARTGHPAAARRVADWIHRELVRPDGLVADGIRAGERRVETTAYSYVQGVVLGAELELVLRGDAPDRLHRLVTAVDRHLAPDGVIPGHGGADAGLFGGILARYLADVTLRLPGDAPADRTARATAGALVLGSADAAWRHRGTDRHGPVFGADWTRPAGTDPTADGDLSTQLSGWLLTEAAAAVTAGGPGSRWAGGPPVGPADVAAR</sequence>
<feature type="region of interest" description="Disordered" evidence="1">
    <location>
        <begin position="336"/>
        <end position="356"/>
    </location>
</feature>